<name>J9DIN3_EDHAE</name>
<evidence type="ECO:0000256" key="1">
    <source>
        <dbReference type="SAM" id="MobiDB-lite"/>
    </source>
</evidence>
<dbReference type="HOGENOM" id="CLU_771669_0_0_1"/>
<keyword evidence="3" id="KW-1185">Reference proteome</keyword>
<dbReference type="AlphaFoldDB" id="J9DIN3"/>
<organism evidence="2 3">
    <name type="scientific">Edhazardia aedis (strain USNM 41457)</name>
    <name type="common">Microsporidian parasite</name>
    <dbReference type="NCBI Taxonomy" id="1003232"/>
    <lineage>
        <taxon>Eukaryota</taxon>
        <taxon>Fungi</taxon>
        <taxon>Fungi incertae sedis</taxon>
        <taxon>Microsporidia</taxon>
        <taxon>Edhazardia</taxon>
    </lineage>
</organism>
<feature type="region of interest" description="Disordered" evidence="1">
    <location>
        <begin position="216"/>
        <end position="236"/>
    </location>
</feature>
<dbReference type="EMBL" id="AFBI03000006">
    <property type="protein sequence ID" value="EJW01227.1"/>
    <property type="molecule type" value="Genomic_DNA"/>
</dbReference>
<dbReference type="InParanoid" id="J9DIN3"/>
<protein>
    <submittedName>
        <fullName evidence="2">Uncharacterized protein</fullName>
    </submittedName>
</protein>
<accession>J9DIN3</accession>
<feature type="compositionally biased region" description="Basic and acidic residues" evidence="1">
    <location>
        <begin position="216"/>
        <end position="229"/>
    </location>
</feature>
<gene>
    <name evidence="2" type="ORF">EDEG_00560</name>
</gene>
<evidence type="ECO:0000313" key="3">
    <source>
        <dbReference type="Proteomes" id="UP000003163"/>
    </source>
</evidence>
<reference evidence="3" key="2">
    <citation type="submission" date="2015-07" db="EMBL/GenBank/DDBJ databases">
        <title>Contrasting host-pathogen interactions and genome evolution in two generalist and specialist microsporidian pathogens of mosquitoes.</title>
        <authorList>
            <consortium name="The Broad Institute Genomics Platform"/>
            <consortium name="The Broad Institute Genome Sequencing Center for Infectious Disease"/>
            <person name="Cuomo C.A."/>
            <person name="Sanscrainte N.D."/>
            <person name="Goldberg J.M."/>
            <person name="Heiman D."/>
            <person name="Young S."/>
            <person name="Zeng Q."/>
            <person name="Becnel J.J."/>
            <person name="Birren B.W."/>
        </authorList>
    </citation>
    <scope>NUCLEOTIDE SEQUENCE [LARGE SCALE GENOMIC DNA]</scope>
    <source>
        <strain evidence="3">USNM 41457</strain>
    </source>
</reference>
<evidence type="ECO:0000313" key="2">
    <source>
        <dbReference type="EMBL" id="EJW01227.1"/>
    </source>
</evidence>
<reference evidence="2 3" key="1">
    <citation type="submission" date="2011-08" db="EMBL/GenBank/DDBJ databases">
        <authorList>
            <person name="Liu Z.J."/>
            <person name="Shi F.L."/>
            <person name="Lu J.Q."/>
            <person name="Li M."/>
            <person name="Wang Z.L."/>
        </authorList>
    </citation>
    <scope>NUCLEOTIDE SEQUENCE [LARGE SCALE GENOMIC DNA]</scope>
    <source>
        <strain evidence="2 3">USNM 41457</strain>
    </source>
</reference>
<dbReference type="VEuPathDB" id="MicrosporidiaDB:EDEG_00560"/>
<sequence>MDRYFGVTLKFNYKNDVVIGVLKNVSEDKKFIEITTQGSNVPSKKLEVKDIQGVEIVKIPREIIVQYKSERRGNKITKKSINSKDIYLTKYGEKNRALIEDDIYNDSYNEVSGNENKGNKNNLSAKEIRKNEKKRLNDMNISDKCQNSINESITQKKVQKVKNTVQTQSTNKFIENDNNNTVKNVEVKTKNKLKSHKKNHNEKNKPIIQHSTTIDLQHKLQDTKKDSKKQTKRKASFFHDNLQVENIPNTFQMKCDSSPAKSLQIADTNKTHKDNITINMIDKKSKKHKNQHNTQIKNEFKRNDSTSSKLDSGIKFGIKKKKNPNFAQRKSHKIKIYPIDINHIITNKKIILKIRHSLI</sequence>
<comment type="caution">
    <text evidence="2">The sequence shown here is derived from an EMBL/GenBank/DDBJ whole genome shotgun (WGS) entry which is preliminary data.</text>
</comment>
<proteinExistence type="predicted"/>
<dbReference type="Proteomes" id="UP000003163">
    <property type="component" value="Unassembled WGS sequence"/>
</dbReference>